<dbReference type="EC" id="2.4.1.25" evidence="3 9"/>
<dbReference type="InterPro" id="IPR017853">
    <property type="entry name" value="GH"/>
</dbReference>
<protein>
    <recommendedName>
        <fullName evidence="3 9">4-alpha-glucanotransferase</fullName>
        <ecNumber evidence="3 9">2.4.1.25</ecNumber>
    </recommendedName>
    <alternativeName>
        <fullName evidence="7 9">Amylomaltase</fullName>
    </alternativeName>
    <alternativeName>
        <fullName evidence="8 9">Disproportionating enzyme</fullName>
    </alternativeName>
</protein>
<name>A0A540NE58_MALBA</name>
<dbReference type="GO" id="GO:0005975">
    <property type="term" value="P:carbohydrate metabolic process"/>
    <property type="evidence" value="ECO:0007669"/>
    <property type="project" value="InterPro"/>
</dbReference>
<evidence type="ECO:0000256" key="3">
    <source>
        <dbReference type="ARBA" id="ARBA00012560"/>
    </source>
</evidence>
<evidence type="ECO:0000313" key="11">
    <source>
        <dbReference type="Proteomes" id="UP000315295"/>
    </source>
</evidence>
<gene>
    <name evidence="10" type="ORF">C1H46_005047</name>
</gene>
<dbReference type="SUPFAM" id="SSF51445">
    <property type="entry name" value="(Trans)glycosidases"/>
    <property type="match status" value="1"/>
</dbReference>
<keyword evidence="6 9" id="KW-0119">Carbohydrate metabolism</keyword>
<evidence type="ECO:0000256" key="8">
    <source>
        <dbReference type="ARBA" id="ARBA00031501"/>
    </source>
</evidence>
<keyword evidence="4 9" id="KW-0328">Glycosyltransferase</keyword>
<organism evidence="10 11">
    <name type="scientific">Malus baccata</name>
    <name type="common">Siberian crab apple</name>
    <name type="synonym">Pyrus baccata</name>
    <dbReference type="NCBI Taxonomy" id="106549"/>
    <lineage>
        <taxon>Eukaryota</taxon>
        <taxon>Viridiplantae</taxon>
        <taxon>Streptophyta</taxon>
        <taxon>Embryophyta</taxon>
        <taxon>Tracheophyta</taxon>
        <taxon>Spermatophyta</taxon>
        <taxon>Magnoliopsida</taxon>
        <taxon>eudicotyledons</taxon>
        <taxon>Gunneridae</taxon>
        <taxon>Pentapetalae</taxon>
        <taxon>rosids</taxon>
        <taxon>fabids</taxon>
        <taxon>Rosales</taxon>
        <taxon>Rosaceae</taxon>
        <taxon>Amygdaloideae</taxon>
        <taxon>Maleae</taxon>
        <taxon>Malus</taxon>
    </lineage>
</organism>
<dbReference type="NCBIfam" id="TIGR00217">
    <property type="entry name" value="malQ"/>
    <property type="match status" value="1"/>
</dbReference>
<sequence length="641" mass="71880">MALKLNSSLSLLPSTLSPKLSANSSSSCCSIHTSSLFSPTHFQPKTRIIPFPQNPCPMKCSFLSTLAAEVGVGEDLPLDYGDMFPKADPSERRRAGVLLHPTSFRGPHGIGDLGDEAFRFVDWLHEGGCSLWQVLPLVPPGRKANEEGSPYSGQDANCGNTLLISLEELVKDGLLTKEELPKPIDSERVNYSTVADIKDPLITKGIEPVGYLFHEALIAKSPYSFQHATTTGRILPCNQLYILLSIDKSALVVRAAERLIRSEGELKSQLEDFRNDPDISSWLEDAAYFAAIDSSFNAFSWYEWPEPLKNRHLAALEEIYQSKQHFINVFIAEQFLFQRQWQKVRKYAQMKGISIMGDMPIYVGYHSADVWANKKHFLLNRNGFPLQVSGVPPDAFSETGQLWDSPLYDWKSMEKEGFSWWIRRIRRAQNIYDEFRIDHFRGLAGFWAVPSEAKVAIVGRWKAGPGKSFFDAISRAVGKANIIAEDLGVITEDVIQLRKSIGAPGMAVLQFGFGSDAANPHLPHNHEPNQVVYTGTHDNDTIRGWWDVLKQGEKSNVLKYLSITEEDDIIWELIKAALSSVARTAIIPMQDILRLGNSARMNIPATQFGNWGWRIPSSTSFDNLESEALQLRDMVSMYGRL</sequence>
<evidence type="ECO:0000256" key="5">
    <source>
        <dbReference type="ARBA" id="ARBA00022679"/>
    </source>
</evidence>
<evidence type="ECO:0000256" key="9">
    <source>
        <dbReference type="RuleBase" id="RU361207"/>
    </source>
</evidence>
<evidence type="ECO:0000256" key="1">
    <source>
        <dbReference type="ARBA" id="ARBA00000439"/>
    </source>
</evidence>
<evidence type="ECO:0000256" key="2">
    <source>
        <dbReference type="ARBA" id="ARBA00005684"/>
    </source>
</evidence>
<proteinExistence type="inferred from homology"/>
<comment type="caution">
    <text evidence="10">The sequence shown here is derived from an EMBL/GenBank/DDBJ whole genome shotgun (WGS) entry which is preliminary data.</text>
</comment>
<dbReference type="PANTHER" id="PTHR32438">
    <property type="entry name" value="4-ALPHA-GLUCANOTRANSFERASE DPE1, CHLOROPLASTIC/AMYLOPLASTIC"/>
    <property type="match status" value="1"/>
</dbReference>
<evidence type="ECO:0000256" key="6">
    <source>
        <dbReference type="ARBA" id="ARBA00023277"/>
    </source>
</evidence>
<dbReference type="PANTHER" id="PTHR32438:SF5">
    <property type="entry name" value="4-ALPHA-GLUCANOTRANSFERASE DPE1, CHLOROPLASTIC_AMYLOPLASTIC"/>
    <property type="match status" value="1"/>
</dbReference>
<keyword evidence="5 9" id="KW-0808">Transferase</keyword>
<accession>A0A540NE58</accession>
<dbReference type="EMBL" id="VIEB01000059">
    <property type="protein sequence ID" value="TQE09311.1"/>
    <property type="molecule type" value="Genomic_DNA"/>
</dbReference>
<comment type="similarity">
    <text evidence="2 9">Belongs to the disproportionating enzyme family.</text>
</comment>
<keyword evidence="11" id="KW-1185">Reference proteome</keyword>
<reference evidence="10 11" key="1">
    <citation type="journal article" date="2019" name="G3 (Bethesda)">
        <title>Sequencing of a Wild Apple (Malus baccata) Genome Unravels the Differences Between Cultivated and Wild Apple Species Regarding Disease Resistance and Cold Tolerance.</title>
        <authorList>
            <person name="Chen X."/>
        </authorList>
    </citation>
    <scope>NUCLEOTIDE SEQUENCE [LARGE SCALE GENOMIC DNA]</scope>
    <source>
        <strain evidence="11">cv. Shandingzi</strain>
        <tissue evidence="10">Leaves</tissue>
    </source>
</reference>
<dbReference type="STRING" id="106549.A0A540NE58"/>
<dbReference type="Proteomes" id="UP000315295">
    <property type="component" value="Unassembled WGS sequence"/>
</dbReference>
<dbReference type="AlphaFoldDB" id="A0A540NE58"/>
<dbReference type="NCBIfam" id="NF011080">
    <property type="entry name" value="PRK14508.1-3"/>
    <property type="match status" value="1"/>
</dbReference>
<dbReference type="Gene3D" id="3.20.20.80">
    <property type="entry name" value="Glycosidases"/>
    <property type="match status" value="1"/>
</dbReference>
<dbReference type="GO" id="GO:0004134">
    <property type="term" value="F:4-alpha-glucanotransferase activity"/>
    <property type="evidence" value="ECO:0007669"/>
    <property type="project" value="UniProtKB-EC"/>
</dbReference>
<evidence type="ECO:0000256" key="4">
    <source>
        <dbReference type="ARBA" id="ARBA00022676"/>
    </source>
</evidence>
<comment type="catalytic activity">
    <reaction evidence="1 9">
        <text>Transfers a segment of a (1-&gt;4)-alpha-D-glucan to a new position in an acceptor, which may be glucose or a (1-&gt;4)-alpha-D-glucan.</text>
        <dbReference type="EC" id="2.4.1.25"/>
    </reaction>
</comment>
<evidence type="ECO:0000256" key="7">
    <source>
        <dbReference type="ARBA" id="ARBA00031423"/>
    </source>
</evidence>
<evidence type="ECO:0000313" key="10">
    <source>
        <dbReference type="EMBL" id="TQE09311.1"/>
    </source>
</evidence>
<dbReference type="InterPro" id="IPR003385">
    <property type="entry name" value="Glyco_hydro_77"/>
</dbReference>
<dbReference type="Pfam" id="PF02446">
    <property type="entry name" value="Glyco_hydro_77"/>
    <property type="match status" value="2"/>
</dbReference>